<dbReference type="RefSeq" id="WP_106459410.1">
    <property type="nucleotide sequence ID" value="NZ_PXOH01000056.1"/>
</dbReference>
<feature type="compositionally biased region" description="Polar residues" evidence="1">
    <location>
        <begin position="684"/>
        <end position="693"/>
    </location>
</feature>
<dbReference type="InterPro" id="IPR007936">
    <property type="entry name" value="VapE-like_dom"/>
</dbReference>
<accession>A0A2T1LQX5</accession>
<evidence type="ECO:0000313" key="5">
    <source>
        <dbReference type="Proteomes" id="UP000239001"/>
    </source>
</evidence>
<comment type="caution">
    <text evidence="4">The sequence shown here is derived from an EMBL/GenBank/DDBJ whole genome shotgun (WGS) entry which is preliminary data.</text>
</comment>
<organism evidence="4 5">
    <name type="scientific">Aphanothece hegewaldii CCALA 016</name>
    <dbReference type="NCBI Taxonomy" id="2107694"/>
    <lineage>
        <taxon>Bacteria</taxon>
        <taxon>Bacillati</taxon>
        <taxon>Cyanobacteriota</taxon>
        <taxon>Cyanophyceae</taxon>
        <taxon>Oscillatoriophycideae</taxon>
        <taxon>Chroococcales</taxon>
        <taxon>Aphanothecaceae</taxon>
        <taxon>Aphanothece</taxon>
    </lineage>
</organism>
<feature type="domain" description="DUF3854" evidence="3">
    <location>
        <begin position="157"/>
        <end position="267"/>
    </location>
</feature>
<gene>
    <name evidence="4" type="ORF">C7H19_23865</name>
</gene>
<dbReference type="PANTHER" id="PTHR34985:SF1">
    <property type="entry name" value="SLR0554 PROTEIN"/>
    <property type="match status" value="1"/>
</dbReference>
<dbReference type="EMBL" id="PXOH01000056">
    <property type="protein sequence ID" value="PSF30438.1"/>
    <property type="molecule type" value="Genomic_DNA"/>
</dbReference>
<name>A0A2T1LQX5_9CHRO</name>
<feature type="compositionally biased region" description="Polar residues" evidence="1">
    <location>
        <begin position="9"/>
        <end position="22"/>
    </location>
</feature>
<feature type="region of interest" description="Disordered" evidence="1">
    <location>
        <begin position="1"/>
        <end position="22"/>
    </location>
</feature>
<sequence length="902" mass="102827">MLNLIKKGWTQTSAPEKSATQDTVVSTFNLPESNPKRLSDKHYNHCCGSDIHQKQRGLNPDWIAANCYSVDIKQASELLGYPARSGGIILSGSNGQFQFRPDKPWSDKQGKKAAKYRTAFKDEYDALLPAHPSDPYFWHDLKALKARCWLIDGHPYIIITEGGFKAICACFHGLPTIALLGVEMGLTSAKSDPQGQRYLVSALERLAKAGFGFILAFDADISTKPNVREALHKLGVQLTKFNTPVQVLPSWDEQLGKGIDDYIQMNNIEKFRELLTKSISFETWVEQHQSSDEGPTPKLSALHRAWAKVLAEYGDRLRFNEMTRCIELDSEPATDLEGFYLDLALIHNCLITKTQAYDLAIRCAKQNPYHPVKDYLNHVADTVEPIDIRSLSHYYFGTTDPIYDEMMYRHLIGSVARIFKPGCKKDEAVILKGKQGVLKSTFWKVLYGEDFFSDSLKGTDRDDLLVLHQYWALELAEFETMTSKKQAGDLKAFLSASSDTFREPYARSSQARKRQSVIVGSVNPDAFLVDETGNRRYWVIPVSKKRIDLEKVARERDAIWAAAVLAYRDSEAWHLSYATEQKISELNQDYCHTDSWEVPLSNYLQGRPMVTIFELLTQALDFEASRIGKRDEMRVSSILRSLEWQKTLATYQGKRQKVWMKTDPPLCDPPHDPPSFLEVDQGENLDSTSNTAISDPPDPPINKSFSNSLKHPLRDEEVLINEQKFEPETLEVDQQNQTVTPQGVEPCDPPRSTPRSTSVVDQVDYSTYPHRTSNDIRAKEKRAFKCLVLMLGCTNKEELTRFKNESGFSSNEIDWVFHHVLTESEQQKLNEAALASQLNFLEPPSYDYNELIAAIDDELIRLGWTTEQAKEYLFQTYGVKARFKLSDEQIIELWQFLRQQSK</sequence>
<feature type="domain" description="Virulence-associated protein E-like" evidence="2">
    <location>
        <begin position="388"/>
        <end position="590"/>
    </location>
</feature>
<feature type="region of interest" description="Disordered" evidence="1">
    <location>
        <begin position="740"/>
        <end position="759"/>
    </location>
</feature>
<evidence type="ECO:0000256" key="1">
    <source>
        <dbReference type="SAM" id="MobiDB-lite"/>
    </source>
</evidence>
<evidence type="ECO:0000259" key="3">
    <source>
        <dbReference type="Pfam" id="PF12965"/>
    </source>
</evidence>
<evidence type="ECO:0000259" key="2">
    <source>
        <dbReference type="Pfam" id="PF05272"/>
    </source>
</evidence>
<protein>
    <submittedName>
        <fullName evidence="4">Uncharacterized protein</fullName>
    </submittedName>
</protein>
<dbReference type="AlphaFoldDB" id="A0A2T1LQX5"/>
<dbReference type="Pfam" id="PF05272">
    <property type="entry name" value="VapE-like_dom"/>
    <property type="match status" value="1"/>
</dbReference>
<keyword evidence="5" id="KW-1185">Reference proteome</keyword>
<proteinExistence type="predicted"/>
<feature type="region of interest" description="Disordered" evidence="1">
    <location>
        <begin position="669"/>
        <end position="703"/>
    </location>
</feature>
<reference evidence="4 5" key="2">
    <citation type="submission" date="2018-03" db="EMBL/GenBank/DDBJ databases">
        <authorList>
            <person name="Keele B.F."/>
        </authorList>
    </citation>
    <scope>NUCLEOTIDE SEQUENCE [LARGE SCALE GENOMIC DNA]</scope>
    <source>
        <strain evidence="4 5">CCALA 016</strain>
    </source>
</reference>
<dbReference type="InterPro" id="IPR024385">
    <property type="entry name" value="DUF3854"/>
</dbReference>
<dbReference type="Pfam" id="PF12965">
    <property type="entry name" value="DUF3854"/>
    <property type="match status" value="1"/>
</dbReference>
<dbReference type="PANTHER" id="PTHR34985">
    <property type="entry name" value="SLR0554 PROTEIN"/>
    <property type="match status" value="1"/>
</dbReference>
<reference evidence="4 5" key="1">
    <citation type="submission" date="2018-03" db="EMBL/GenBank/DDBJ databases">
        <title>The ancient ancestry and fast evolution of plastids.</title>
        <authorList>
            <person name="Moore K.R."/>
            <person name="Magnabosco C."/>
            <person name="Momper L."/>
            <person name="Gold D.A."/>
            <person name="Bosak T."/>
            <person name="Fournier G.P."/>
        </authorList>
    </citation>
    <scope>NUCLEOTIDE SEQUENCE [LARGE SCALE GENOMIC DNA]</scope>
    <source>
        <strain evidence="4 5">CCALA 016</strain>
    </source>
</reference>
<dbReference type="Proteomes" id="UP000239001">
    <property type="component" value="Unassembled WGS sequence"/>
</dbReference>
<evidence type="ECO:0000313" key="4">
    <source>
        <dbReference type="EMBL" id="PSF30438.1"/>
    </source>
</evidence>
<dbReference type="OrthoDB" id="9763644at2"/>